<evidence type="ECO:0000256" key="7">
    <source>
        <dbReference type="RuleBase" id="RU361221"/>
    </source>
</evidence>
<feature type="transmembrane region" description="Helical" evidence="7">
    <location>
        <begin position="406"/>
        <end position="428"/>
    </location>
</feature>
<evidence type="ECO:0000256" key="5">
    <source>
        <dbReference type="ARBA" id="ARBA00023136"/>
    </source>
</evidence>
<evidence type="ECO:0000256" key="2">
    <source>
        <dbReference type="ARBA" id="ARBA00009476"/>
    </source>
</evidence>
<keyword evidence="7" id="KW-0813">Transport</keyword>
<dbReference type="PANTHER" id="PTHR43427:SF3">
    <property type="entry name" value="CHLORIDE CHANNEL PROTEIN CLC-F"/>
    <property type="match status" value="1"/>
</dbReference>
<gene>
    <name evidence="10" type="ORF">KFL_001460220</name>
</gene>
<comment type="similarity">
    <text evidence="2 7">Belongs to the chloride channel (TC 2.A.49) family.</text>
</comment>
<dbReference type="Proteomes" id="UP000054558">
    <property type="component" value="Unassembled WGS sequence"/>
</dbReference>
<dbReference type="InterPro" id="IPR001807">
    <property type="entry name" value="ClC"/>
</dbReference>
<evidence type="ECO:0000256" key="4">
    <source>
        <dbReference type="ARBA" id="ARBA00022989"/>
    </source>
</evidence>
<keyword evidence="6" id="KW-0129">CBS domain</keyword>
<keyword evidence="11" id="KW-1185">Reference proteome</keyword>
<dbReference type="InterPro" id="IPR014743">
    <property type="entry name" value="Cl-channel_core"/>
</dbReference>
<feature type="transmembrane region" description="Helical" evidence="7">
    <location>
        <begin position="250"/>
        <end position="272"/>
    </location>
</feature>
<dbReference type="Gene3D" id="1.10.3080.10">
    <property type="entry name" value="Clc chloride channel"/>
    <property type="match status" value="1"/>
</dbReference>
<dbReference type="STRING" id="105231.A0A1Y1I3S0"/>
<feature type="transmembrane region" description="Helical" evidence="7">
    <location>
        <begin position="335"/>
        <end position="357"/>
    </location>
</feature>
<evidence type="ECO:0000313" key="11">
    <source>
        <dbReference type="Proteomes" id="UP000054558"/>
    </source>
</evidence>
<dbReference type="OMA" id="YDALWQC"/>
<feature type="transmembrane region" description="Helical" evidence="7">
    <location>
        <begin position="212"/>
        <end position="238"/>
    </location>
</feature>
<feature type="transmembrane region" description="Helical" evidence="7">
    <location>
        <begin position="377"/>
        <end position="394"/>
    </location>
</feature>
<dbReference type="EMBL" id="DF237095">
    <property type="protein sequence ID" value="GAQ83397.1"/>
    <property type="molecule type" value="Genomic_DNA"/>
</dbReference>
<feature type="region of interest" description="Disordered" evidence="8">
    <location>
        <begin position="529"/>
        <end position="548"/>
    </location>
</feature>
<dbReference type="SUPFAM" id="SSF54631">
    <property type="entry name" value="CBS-domain pair"/>
    <property type="match status" value="1"/>
</dbReference>
<keyword evidence="4 7" id="KW-1133">Transmembrane helix</keyword>
<comment type="caution">
    <text evidence="7">Lacks conserved residue(s) required for the propagation of feature annotation.</text>
</comment>
<sequence length="752" mass="79114">MSPPVQESRPLLNPGPISSDQDGDLEEGSAVKRITTHPASREKAKPSGQPFNWRAPWGDRAPPEWAVLVLGCTIGLCSGASVVLFNLTVHGIHHVAWAGTPTTGAAWLRMQHLSDTWHRIMLIPVCGGVVVGMLHGLVGIIENISPAAGHSHGLVDKLNPIAAVKPIIKAIQAAVTLGTGSSLGPEGPSVDIGKAWASGLADILKNSRQNKIALVAAGAAAGLAAGFNAAIAGCFFAVETVLRPASGEAAPTLTISIVMMASVLSSTVARVFLGAAPAFTVPEYELRSAAELPLHLLLGVLCGIVAYILLRLIAYSQEMFDFLRDRLGVPKEVTPALGGLLVGSIALKYPGVLYWGFENVDEILHSRTSPTAPGPRLLLQLVFAKIIATSLCKGSGLVGGIYAPSLFLGAALGSAYGAIAGSFIDFAIPGPSGVAAPQAYALVGMAAMLAGVCQVPMTSVLLLFELTQDYRIMLPLSGAVGLSAWVASTAMKKEEKPKAHASPRSPRNRNRGGSADRGGVLAAEAYAGAKGGDKGRGGKPYRKGRSSVGDQGLELIQLPTGEVFTEDELMDDLRVSQAMMTKLVTVSANVTVREAVGAILSGLQRCCLVVDEDNLLEGIMTLTDLELEAQRAAKAVARGEMAPLDVDSMLVACVCTGKRDGETGEELDLVSIFPDMSLKQAWRAMQPRGLQQLPVVARGGKRWQERGRKLVGLLDRDCIKRACRAEATKRALDALKQQEQKEDDQPLNLGGH</sequence>
<dbReference type="GO" id="GO:1902476">
    <property type="term" value="P:chloride transmembrane transport"/>
    <property type="evidence" value="ECO:0000318"/>
    <property type="project" value="GO_Central"/>
</dbReference>
<evidence type="ECO:0000256" key="6">
    <source>
        <dbReference type="PROSITE-ProRule" id="PRU00703"/>
    </source>
</evidence>
<dbReference type="AlphaFoldDB" id="A0A1Y1I3S0"/>
<keyword evidence="3 7" id="KW-0812">Transmembrane</keyword>
<keyword evidence="7" id="KW-0406">Ion transport</keyword>
<dbReference type="GO" id="GO:0016020">
    <property type="term" value="C:membrane"/>
    <property type="evidence" value="ECO:0007669"/>
    <property type="project" value="UniProtKB-SubCell"/>
</dbReference>
<dbReference type="PROSITE" id="PS51371">
    <property type="entry name" value="CBS"/>
    <property type="match status" value="1"/>
</dbReference>
<dbReference type="SUPFAM" id="SSF81340">
    <property type="entry name" value="Clc chloride channel"/>
    <property type="match status" value="1"/>
</dbReference>
<dbReference type="Gene3D" id="3.10.580.10">
    <property type="entry name" value="CBS-domain"/>
    <property type="match status" value="1"/>
</dbReference>
<evidence type="ECO:0000256" key="1">
    <source>
        <dbReference type="ARBA" id="ARBA00004141"/>
    </source>
</evidence>
<reference evidence="10 11" key="1">
    <citation type="journal article" date="2014" name="Nat. Commun.">
        <title>Klebsormidium flaccidum genome reveals primary factors for plant terrestrial adaptation.</title>
        <authorList>
            <person name="Hori K."/>
            <person name="Maruyama F."/>
            <person name="Fujisawa T."/>
            <person name="Togashi T."/>
            <person name="Yamamoto N."/>
            <person name="Seo M."/>
            <person name="Sato S."/>
            <person name="Yamada T."/>
            <person name="Mori H."/>
            <person name="Tajima N."/>
            <person name="Moriyama T."/>
            <person name="Ikeuchi M."/>
            <person name="Watanabe M."/>
            <person name="Wada H."/>
            <person name="Kobayashi K."/>
            <person name="Saito M."/>
            <person name="Masuda T."/>
            <person name="Sasaki-Sekimoto Y."/>
            <person name="Mashiguchi K."/>
            <person name="Awai K."/>
            <person name="Shimojima M."/>
            <person name="Masuda S."/>
            <person name="Iwai M."/>
            <person name="Nobusawa T."/>
            <person name="Narise T."/>
            <person name="Kondo S."/>
            <person name="Saito H."/>
            <person name="Sato R."/>
            <person name="Murakawa M."/>
            <person name="Ihara Y."/>
            <person name="Oshima-Yamada Y."/>
            <person name="Ohtaka K."/>
            <person name="Satoh M."/>
            <person name="Sonobe K."/>
            <person name="Ishii M."/>
            <person name="Ohtani R."/>
            <person name="Kanamori-Sato M."/>
            <person name="Honoki R."/>
            <person name="Miyazaki D."/>
            <person name="Mochizuki H."/>
            <person name="Umetsu J."/>
            <person name="Higashi K."/>
            <person name="Shibata D."/>
            <person name="Kamiya Y."/>
            <person name="Sato N."/>
            <person name="Nakamura Y."/>
            <person name="Tabata S."/>
            <person name="Ida S."/>
            <person name="Kurokawa K."/>
            <person name="Ohta H."/>
        </authorList>
    </citation>
    <scope>NUCLEOTIDE SEQUENCE [LARGE SCALE GENOMIC DNA]</scope>
    <source>
        <strain evidence="10 11">NIES-2285</strain>
    </source>
</reference>
<dbReference type="GO" id="GO:0005254">
    <property type="term" value="F:chloride channel activity"/>
    <property type="evidence" value="ECO:0007669"/>
    <property type="project" value="UniProtKB-UniRule"/>
</dbReference>
<dbReference type="InterPro" id="IPR050368">
    <property type="entry name" value="ClC-type_chloride_channel"/>
</dbReference>
<feature type="transmembrane region" description="Helical" evidence="7">
    <location>
        <begin position="440"/>
        <end position="464"/>
    </location>
</feature>
<dbReference type="SMART" id="SM00116">
    <property type="entry name" value="CBS"/>
    <property type="match status" value="2"/>
</dbReference>
<evidence type="ECO:0000313" key="10">
    <source>
        <dbReference type="EMBL" id="GAQ83397.1"/>
    </source>
</evidence>
<name>A0A1Y1I3S0_KLENI</name>
<keyword evidence="5 7" id="KW-0472">Membrane</keyword>
<evidence type="ECO:0000256" key="3">
    <source>
        <dbReference type="ARBA" id="ARBA00022692"/>
    </source>
</evidence>
<dbReference type="InterPro" id="IPR046342">
    <property type="entry name" value="CBS_dom_sf"/>
</dbReference>
<feature type="region of interest" description="Disordered" evidence="8">
    <location>
        <begin position="1"/>
        <end position="55"/>
    </location>
</feature>
<feature type="domain" description="CBS" evidence="9">
    <location>
        <begin position="579"/>
        <end position="636"/>
    </location>
</feature>
<dbReference type="PANTHER" id="PTHR43427">
    <property type="entry name" value="CHLORIDE CHANNEL PROTEIN CLC-E"/>
    <property type="match status" value="1"/>
</dbReference>
<dbReference type="CDD" id="cd00400">
    <property type="entry name" value="Voltage_gated_ClC"/>
    <property type="match status" value="1"/>
</dbReference>
<proteinExistence type="inferred from homology"/>
<organism evidence="10 11">
    <name type="scientific">Klebsormidium nitens</name>
    <name type="common">Green alga</name>
    <name type="synonym">Ulothrix nitens</name>
    <dbReference type="NCBI Taxonomy" id="105231"/>
    <lineage>
        <taxon>Eukaryota</taxon>
        <taxon>Viridiplantae</taxon>
        <taxon>Streptophyta</taxon>
        <taxon>Klebsormidiophyceae</taxon>
        <taxon>Klebsormidiales</taxon>
        <taxon>Klebsormidiaceae</taxon>
        <taxon>Klebsormidium</taxon>
    </lineage>
</organism>
<feature type="transmembrane region" description="Helical" evidence="7">
    <location>
        <begin position="292"/>
        <end position="314"/>
    </location>
</feature>
<dbReference type="OrthoDB" id="4564at2759"/>
<dbReference type="Pfam" id="PF00654">
    <property type="entry name" value="Voltage_CLC"/>
    <property type="match status" value="1"/>
</dbReference>
<accession>A0A1Y1I3S0</accession>
<evidence type="ECO:0000259" key="9">
    <source>
        <dbReference type="PROSITE" id="PS51371"/>
    </source>
</evidence>
<dbReference type="PRINTS" id="PR00762">
    <property type="entry name" value="CLCHANNEL"/>
</dbReference>
<feature type="region of interest" description="Disordered" evidence="8">
    <location>
        <begin position="493"/>
        <end position="516"/>
    </location>
</feature>
<dbReference type="InterPro" id="IPR000644">
    <property type="entry name" value="CBS_dom"/>
</dbReference>
<protein>
    <recommendedName>
        <fullName evidence="7">Chloride channel protein</fullName>
    </recommendedName>
</protein>
<evidence type="ECO:0000256" key="8">
    <source>
        <dbReference type="SAM" id="MobiDB-lite"/>
    </source>
</evidence>
<feature type="transmembrane region" description="Helical" evidence="7">
    <location>
        <begin position="120"/>
        <end position="141"/>
    </location>
</feature>
<dbReference type="Pfam" id="PF00571">
    <property type="entry name" value="CBS"/>
    <property type="match status" value="2"/>
</dbReference>
<comment type="subcellular location">
    <subcellularLocation>
        <location evidence="1 7">Membrane</location>
        <topology evidence="1 7">Multi-pass membrane protein</topology>
    </subcellularLocation>
</comment>
<feature type="transmembrane region" description="Helical" evidence="7">
    <location>
        <begin position="65"/>
        <end position="85"/>
    </location>
</feature>
<keyword evidence="7" id="KW-0868">Chloride</keyword>